<keyword evidence="8" id="KW-0539">Nucleus</keyword>
<keyword evidence="5" id="KW-0698">rRNA processing</keyword>
<dbReference type="GO" id="GO:0034475">
    <property type="term" value="P:U4 snRNA 3'-end processing"/>
    <property type="evidence" value="ECO:0007669"/>
    <property type="project" value="TreeGrafter"/>
</dbReference>
<dbReference type="SUPFAM" id="SSF54211">
    <property type="entry name" value="Ribosomal protein S5 domain 2-like"/>
    <property type="match status" value="1"/>
</dbReference>
<organism evidence="12 13">
    <name type="scientific">Trichoglossum hirsutum</name>
    <dbReference type="NCBI Taxonomy" id="265104"/>
    <lineage>
        <taxon>Eukaryota</taxon>
        <taxon>Fungi</taxon>
        <taxon>Dikarya</taxon>
        <taxon>Ascomycota</taxon>
        <taxon>Pezizomycotina</taxon>
        <taxon>Geoglossomycetes</taxon>
        <taxon>Geoglossales</taxon>
        <taxon>Geoglossaceae</taxon>
        <taxon>Trichoglossum</taxon>
    </lineage>
</organism>
<feature type="region of interest" description="Disordered" evidence="10">
    <location>
        <begin position="1"/>
        <end position="21"/>
    </location>
</feature>
<evidence type="ECO:0000256" key="2">
    <source>
        <dbReference type="ARBA" id="ARBA00004604"/>
    </source>
</evidence>
<comment type="subcellular location">
    <subcellularLocation>
        <location evidence="1">Cytoplasm</location>
    </subcellularLocation>
    <subcellularLocation>
        <location evidence="2">Nucleus</location>
        <location evidence="2">Nucleolus</location>
    </subcellularLocation>
</comment>
<dbReference type="EMBL" id="JAGHQM010001320">
    <property type="protein sequence ID" value="KAH0555872.1"/>
    <property type="molecule type" value="Genomic_DNA"/>
</dbReference>
<evidence type="ECO:0000256" key="1">
    <source>
        <dbReference type="ARBA" id="ARBA00004496"/>
    </source>
</evidence>
<keyword evidence="4" id="KW-0963">Cytoplasm</keyword>
<evidence type="ECO:0000256" key="5">
    <source>
        <dbReference type="ARBA" id="ARBA00022552"/>
    </source>
</evidence>
<dbReference type="InterPro" id="IPR036345">
    <property type="entry name" value="ExoRNase_PH_dom2_sf"/>
</dbReference>
<dbReference type="GO" id="GO:0034473">
    <property type="term" value="P:U1 snRNA 3'-end processing"/>
    <property type="evidence" value="ECO:0007669"/>
    <property type="project" value="TreeGrafter"/>
</dbReference>
<dbReference type="GO" id="GO:0035925">
    <property type="term" value="F:mRNA 3'-UTR AU-rich region binding"/>
    <property type="evidence" value="ECO:0007669"/>
    <property type="project" value="TreeGrafter"/>
</dbReference>
<dbReference type="AlphaFoldDB" id="A0A9P8L7V1"/>
<dbReference type="GO" id="GO:0071035">
    <property type="term" value="P:nuclear polyadenylation-dependent rRNA catabolic process"/>
    <property type="evidence" value="ECO:0007669"/>
    <property type="project" value="TreeGrafter"/>
</dbReference>
<evidence type="ECO:0000256" key="3">
    <source>
        <dbReference type="ARBA" id="ARBA00006678"/>
    </source>
</evidence>
<evidence type="ECO:0000313" key="12">
    <source>
        <dbReference type="EMBL" id="KAH0555872.1"/>
    </source>
</evidence>
<evidence type="ECO:0000256" key="7">
    <source>
        <dbReference type="ARBA" id="ARBA00022884"/>
    </source>
</evidence>
<feature type="domain" description="Exoribonuclease phosphorolytic" evidence="11">
    <location>
        <begin position="57"/>
        <end position="230"/>
    </location>
</feature>
<evidence type="ECO:0000256" key="10">
    <source>
        <dbReference type="SAM" id="MobiDB-lite"/>
    </source>
</evidence>
<keyword evidence="13" id="KW-1185">Reference proteome</keyword>
<dbReference type="PANTHER" id="PTHR11097:SF9">
    <property type="entry name" value="EXOSOME COMPLEX COMPONENT RRP43"/>
    <property type="match status" value="1"/>
</dbReference>
<dbReference type="GO" id="GO:0016075">
    <property type="term" value="P:rRNA catabolic process"/>
    <property type="evidence" value="ECO:0007669"/>
    <property type="project" value="TreeGrafter"/>
</dbReference>
<comment type="caution">
    <text evidence="12">The sequence shown here is derived from an EMBL/GenBank/DDBJ whole genome shotgun (WGS) entry which is preliminary data.</text>
</comment>
<evidence type="ECO:0000259" key="11">
    <source>
        <dbReference type="Pfam" id="PF01138"/>
    </source>
</evidence>
<evidence type="ECO:0000256" key="4">
    <source>
        <dbReference type="ARBA" id="ARBA00022490"/>
    </source>
</evidence>
<sequence length="361" mass="37863">MAAAKTPNPAASPPSLSFPRATFAKLSPHPFLLAHLQPSTPDTPVRRPNGRAPSQFRVPQKHAGSLSHASGSAVVRLGDTAVVCGVRGEILLASNVGSGAGNDSDGEVQALGLLVPNVELSTGCSPAHLPGQPPSPLAQTLASRLQTLLHTANLIGADELRITYTPPVAVSDDDAGASGESPATAVAPKKEEVKAWWTLYIDVLFISLDGNPFDSAWASILAALADTRLPHAYWDPDRSCILCDDAIANSRSLRMQKLPVASTFAVYSTKHGAGRRGGEEDSNAGAGAPSKWALADPDAFEEGLCRESLTVVVDCLEGAAPTIVMLEKHGGAAVGGGEIKELIRMSTERWRVWRDLLKGNP</sequence>
<dbReference type="PANTHER" id="PTHR11097">
    <property type="entry name" value="EXOSOME COMPLEX EXONUCLEASE RIBOSOMAL RNA PROCESSING PROTEIN"/>
    <property type="match status" value="1"/>
</dbReference>
<feature type="region of interest" description="Disordered" evidence="10">
    <location>
        <begin position="35"/>
        <end position="70"/>
    </location>
</feature>
<protein>
    <recommendedName>
        <fullName evidence="9">Ribosomal RNA-processing protein 43</fullName>
    </recommendedName>
</protein>
<name>A0A9P8L7V1_9PEZI</name>
<dbReference type="GO" id="GO:0071038">
    <property type="term" value="P:TRAMP-dependent tRNA surveillance pathway"/>
    <property type="evidence" value="ECO:0007669"/>
    <property type="project" value="TreeGrafter"/>
</dbReference>
<dbReference type="Proteomes" id="UP000750711">
    <property type="component" value="Unassembled WGS sequence"/>
</dbReference>
<dbReference type="SUPFAM" id="SSF55666">
    <property type="entry name" value="Ribonuclease PH domain 2-like"/>
    <property type="match status" value="1"/>
</dbReference>
<dbReference type="GO" id="GO:0000177">
    <property type="term" value="C:cytoplasmic exosome (RNase complex)"/>
    <property type="evidence" value="ECO:0007669"/>
    <property type="project" value="TreeGrafter"/>
</dbReference>
<keyword evidence="6" id="KW-0271">Exosome</keyword>
<dbReference type="Gene3D" id="3.30.230.70">
    <property type="entry name" value="GHMP Kinase, N-terminal domain"/>
    <property type="match status" value="1"/>
</dbReference>
<dbReference type="GO" id="GO:0034476">
    <property type="term" value="P:U5 snRNA 3'-end processing"/>
    <property type="evidence" value="ECO:0007669"/>
    <property type="project" value="TreeGrafter"/>
</dbReference>
<dbReference type="InterPro" id="IPR020568">
    <property type="entry name" value="Ribosomal_Su5_D2-typ_SF"/>
</dbReference>
<proteinExistence type="inferred from homology"/>
<dbReference type="GO" id="GO:0071028">
    <property type="term" value="P:nuclear mRNA surveillance"/>
    <property type="evidence" value="ECO:0007669"/>
    <property type="project" value="TreeGrafter"/>
</dbReference>
<evidence type="ECO:0000256" key="9">
    <source>
        <dbReference type="ARBA" id="ARBA00030617"/>
    </source>
</evidence>
<comment type="similarity">
    <text evidence="3">Belongs to the RNase PH family.</text>
</comment>
<reference evidence="12" key="1">
    <citation type="submission" date="2021-03" db="EMBL/GenBank/DDBJ databases">
        <title>Comparative genomics and phylogenomic investigation of the class Geoglossomycetes provide insights into ecological specialization and systematics.</title>
        <authorList>
            <person name="Melie T."/>
            <person name="Pirro S."/>
            <person name="Miller A.N."/>
            <person name="Quandt A."/>
        </authorList>
    </citation>
    <scope>NUCLEOTIDE SEQUENCE</scope>
    <source>
        <strain evidence="12">CAQ_001_2017</strain>
    </source>
</reference>
<dbReference type="InterPro" id="IPR050590">
    <property type="entry name" value="Exosome_comp_Rrp42_subfam"/>
</dbReference>
<evidence type="ECO:0000256" key="8">
    <source>
        <dbReference type="ARBA" id="ARBA00023242"/>
    </source>
</evidence>
<dbReference type="GO" id="GO:0005730">
    <property type="term" value="C:nucleolus"/>
    <property type="evidence" value="ECO:0007669"/>
    <property type="project" value="UniProtKB-SubCell"/>
</dbReference>
<dbReference type="GO" id="GO:0000467">
    <property type="term" value="P:exonucleolytic trimming to generate mature 3'-end of 5.8S rRNA from tricistronic rRNA transcript (SSU-rRNA, 5.8S rRNA, LSU-rRNA)"/>
    <property type="evidence" value="ECO:0007669"/>
    <property type="project" value="TreeGrafter"/>
</dbReference>
<dbReference type="InterPro" id="IPR001247">
    <property type="entry name" value="ExoRNase_PH_dom1"/>
</dbReference>
<dbReference type="InterPro" id="IPR027408">
    <property type="entry name" value="PNPase/RNase_PH_dom_sf"/>
</dbReference>
<accession>A0A9P8L7V1</accession>
<dbReference type="GO" id="GO:0000176">
    <property type="term" value="C:nuclear exosome (RNase complex)"/>
    <property type="evidence" value="ECO:0007669"/>
    <property type="project" value="TreeGrafter"/>
</dbReference>
<keyword evidence="7" id="KW-0694">RNA-binding</keyword>
<evidence type="ECO:0000256" key="6">
    <source>
        <dbReference type="ARBA" id="ARBA00022835"/>
    </source>
</evidence>
<dbReference type="Pfam" id="PF01138">
    <property type="entry name" value="RNase_PH"/>
    <property type="match status" value="1"/>
</dbReference>
<evidence type="ECO:0000313" key="13">
    <source>
        <dbReference type="Proteomes" id="UP000750711"/>
    </source>
</evidence>
<gene>
    <name evidence="12" type="ORF">GP486_006184</name>
</gene>